<proteinExistence type="predicted"/>
<reference evidence="1 2" key="1">
    <citation type="journal article" date="2022" name="bioRxiv">
        <title>The genome of the oomycete Peronosclerospora sorghi, a cosmopolitan pathogen of maize and sorghum, is inflated with dispersed pseudogenes.</title>
        <authorList>
            <person name="Fletcher K."/>
            <person name="Martin F."/>
            <person name="Isakeit T."/>
            <person name="Cavanaugh K."/>
            <person name="Magill C."/>
            <person name="Michelmore R."/>
        </authorList>
    </citation>
    <scope>NUCLEOTIDE SEQUENCE [LARGE SCALE GENOMIC DNA]</scope>
    <source>
        <strain evidence="1">P6</strain>
    </source>
</reference>
<keyword evidence="2" id="KW-1185">Reference proteome</keyword>
<sequence length="94" mass="10745">MLSIKRALTSRSREKRAVCESEQVANCPGRYFCRDEPLHGRHVENKTSESAFKTRELLCKTLGIIIEQIVEDVPTDMGKNVVKRDKAFEYANMA</sequence>
<comment type="caution">
    <text evidence="1">The sequence shown here is derived from an EMBL/GenBank/DDBJ whole genome shotgun (WGS) entry which is preliminary data.</text>
</comment>
<evidence type="ECO:0000313" key="1">
    <source>
        <dbReference type="EMBL" id="KAI9910207.1"/>
    </source>
</evidence>
<accession>A0ACC0VUP3</accession>
<dbReference type="EMBL" id="CM047585">
    <property type="protein sequence ID" value="KAI9910207.1"/>
    <property type="molecule type" value="Genomic_DNA"/>
</dbReference>
<protein>
    <submittedName>
        <fullName evidence="1">Uncharacterized protein</fullName>
    </submittedName>
</protein>
<evidence type="ECO:0000313" key="2">
    <source>
        <dbReference type="Proteomes" id="UP001163321"/>
    </source>
</evidence>
<gene>
    <name evidence="1" type="ORF">PsorP6_011135</name>
</gene>
<organism evidence="1 2">
    <name type="scientific">Peronosclerospora sorghi</name>
    <dbReference type="NCBI Taxonomy" id="230839"/>
    <lineage>
        <taxon>Eukaryota</taxon>
        <taxon>Sar</taxon>
        <taxon>Stramenopiles</taxon>
        <taxon>Oomycota</taxon>
        <taxon>Peronosporomycetes</taxon>
        <taxon>Peronosporales</taxon>
        <taxon>Peronosporaceae</taxon>
        <taxon>Peronosclerospora</taxon>
    </lineage>
</organism>
<name>A0ACC0VUP3_9STRA</name>
<dbReference type="Proteomes" id="UP001163321">
    <property type="component" value="Chromosome 6"/>
</dbReference>